<dbReference type="NCBIfam" id="TIGR01451">
    <property type="entry name" value="B_ant_repeat"/>
    <property type="match status" value="1"/>
</dbReference>
<reference evidence="4 5" key="1">
    <citation type="submission" date="2016-10" db="EMBL/GenBank/DDBJ databases">
        <authorList>
            <person name="de Groot N.N."/>
        </authorList>
    </citation>
    <scope>NUCLEOTIDE SEQUENCE [LARGE SCALE GENOMIC DNA]</scope>
    <source>
        <strain evidence="4 5">DSM 19073</strain>
    </source>
</reference>
<dbReference type="Pfam" id="PF19076">
    <property type="entry name" value="CshA_repeat"/>
    <property type="match status" value="2"/>
</dbReference>
<dbReference type="PANTHER" id="PTHR34819:SF3">
    <property type="entry name" value="CELL SURFACE PROTEIN"/>
    <property type="match status" value="1"/>
</dbReference>
<dbReference type="InterPro" id="IPR001434">
    <property type="entry name" value="OmcB-like_DUF11"/>
</dbReference>
<keyword evidence="5" id="KW-1185">Reference proteome</keyword>
<evidence type="ECO:0000259" key="2">
    <source>
        <dbReference type="Pfam" id="PF19076"/>
    </source>
</evidence>
<dbReference type="InterPro" id="IPR026395">
    <property type="entry name" value="CshA_fibril"/>
</dbReference>
<evidence type="ECO:0000313" key="5">
    <source>
        <dbReference type="Proteomes" id="UP000199110"/>
    </source>
</evidence>
<dbReference type="STRING" id="390807.SAMN04488095_3489"/>
<dbReference type="InterPro" id="IPR055354">
    <property type="entry name" value="DUF7507"/>
</dbReference>
<accession>A0A1I3TUA2</accession>
<evidence type="ECO:0000313" key="4">
    <source>
        <dbReference type="EMBL" id="SFJ73107.1"/>
    </source>
</evidence>
<feature type="domain" description="DUF11" evidence="1">
    <location>
        <begin position="508"/>
        <end position="604"/>
    </location>
</feature>
<dbReference type="AlphaFoldDB" id="A0A1I3TUA2"/>
<evidence type="ECO:0000259" key="3">
    <source>
        <dbReference type="Pfam" id="PF24346"/>
    </source>
</evidence>
<proteinExistence type="predicted"/>
<feature type="domain" description="DUF7507" evidence="3">
    <location>
        <begin position="234"/>
        <end position="336"/>
    </location>
</feature>
<dbReference type="Proteomes" id="UP000199110">
    <property type="component" value="Unassembled WGS sequence"/>
</dbReference>
<dbReference type="Pfam" id="PF24346">
    <property type="entry name" value="DUF7507"/>
    <property type="match status" value="1"/>
</dbReference>
<dbReference type="OrthoDB" id="9773411at2"/>
<dbReference type="NCBIfam" id="TIGR04225">
    <property type="entry name" value="CshA_fibril_rpt"/>
    <property type="match status" value="2"/>
</dbReference>
<dbReference type="PANTHER" id="PTHR34819">
    <property type="entry name" value="LARGE CYSTEINE-RICH PERIPLASMIC PROTEIN OMCB"/>
    <property type="match status" value="1"/>
</dbReference>
<evidence type="ECO:0000259" key="1">
    <source>
        <dbReference type="Pfam" id="PF01345"/>
    </source>
</evidence>
<dbReference type="InterPro" id="IPR047589">
    <property type="entry name" value="DUF11_rpt"/>
</dbReference>
<dbReference type="EMBL" id="FORA01000006">
    <property type="protein sequence ID" value="SFJ73107.1"/>
    <property type="molecule type" value="Genomic_DNA"/>
</dbReference>
<gene>
    <name evidence="4" type="ORF">SAMN04488095_3489</name>
</gene>
<dbReference type="RefSeq" id="WP_139212405.1">
    <property type="nucleotide sequence ID" value="NZ_FORA01000006.1"/>
</dbReference>
<dbReference type="InterPro" id="IPR051172">
    <property type="entry name" value="Chlamydia_OmcB"/>
</dbReference>
<dbReference type="Pfam" id="PF01345">
    <property type="entry name" value="DUF11"/>
    <property type="match status" value="1"/>
</dbReference>
<sequence length="840" mass="85207">DPATLTVTYTAAPVAVNDSQDNLTVGDVATVPVTVNDSGNNGFPGGALDPDSVRLVDAGGAPVTQLVVPGEGTWDALPGGEIRFTPEPGFTGDPTPVTYTVADLNGSRSNPATVTLDYVAPPVAVDDSVGPLPRGDVATVPVVGNDTAGDNPVNVATVTLTDPAAVDTDTDGRPDTLVVPGEGTWTVTPTGDVTFTPDPALVGDPTPTTYVVEDTIGTLSNEGTISVTYEPPLPAINVEKVLIAPLAVAVGDTATFEVRATNTGNVRLENPVITDVMTNADGDPAPFDTLVRTDAGGPIDPGGVATWQVTRVLTQSDVDSGGLENSARVAATAIGSPAPVFDDSDDADDFDGNTVDDPTVLALPRNPSAVISKVAGAPTRVGATVFDVPFTISVTNDGNLTQTALVLTDDLAAWATPAVVTGVTAPVATGFGGTGGANVGFDGAGDTNLLTGDVTLAPGATGQVTFTVTVDVAAGSPPRPNIATLASAELVAPIQGTTSVALSAADVLSATKTVTPSQVLLGGTVQYTLAFTNGATALAGVALIDELPVGVAYTPGTALVDGVALEPVQSGRTLRWSGINVAAGATVTVTFSARVGEGTSERVNRTFALDPAGTPLSNVATATLRLRTEAAFTCGDVIGKVFDDRDLDGIQDEQSAALSDQAYVGGKPVVAPATLPGHEPGLAGVRLATVDGIIITTDEYGRFSVPCAALPLQGGSNFTLKLDERSLPTGYNLTTENPRTLRITRGTVTKMNFGATLVDVVGIDLTAEAFAGSAPSAALRDGLTGLRAQLAGAPVLLRLTYVRRGDSTETARARLDAVEALARDIWRGGGQVEVDRRIAN</sequence>
<feature type="non-terminal residue" evidence="4">
    <location>
        <position position="1"/>
    </location>
</feature>
<organism evidence="4 5">
    <name type="scientific">Jannaschia pohangensis</name>
    <dbReference type="NCBI Taxonomy" id="390807"/>
    <lineage>
        <taxon>Bacteria</taxon>
        <taxon>Pseudomonadati</taxon>
        <taxon>Pseudomonadota</taxon>
        <taxon>Alphaproteobacteria</taxon>
        <taxon>Rhodobacterales</taxon>
        <taxon>Roseobacteraceae</taxon>
        <taxon>Jannaschia</taxon>
    </lineage>
</organism>
<protein>
    <submittedName>
        <fullName evidence="4">Conserved repeat domain-containing protein</fullName>
    </submittedName>
</protein>
<name>A0A1I3TUA2_9RHOB</name>
<feature type="domain" description="CshA" evidence="2">
    <location>
        <begin position="148"/>
        <end position="219"/>
    </location>
</feature>
<feature type="domain" description="CshA" evidence="2">
    <location>
        <begin position="39"/>
        <end position="109"/>
    </location>
</feature>